<dbReference type="EMBL" id="CH473967">
    <property type="protein sequence ID" value="EDM11077.1"/>
    <property type="molecule type" value="Genomic_DNA"/>
</dbReference>
<proteinExistence type="predicted"/>
<gene>
    <name evidence="1" type="ORF">rCG_52754</name>
</gene>
<evidence type="ECO:0000313" key="1">
    <source>
        <dbReference type="EMBL" id="EDM11077.1"/>
    </source>
</evidence>
<dbReference type="Proteomes" id="UP000234681">
    <property type="component" value="Chromosome 11"/>
</dbReference>
<evidence type="ECO:0000313" key="2">
    <source>
        <dbReference type="Proteomes" id="UP000234681"/>
    </source>
</evidence>
<name>A6IQS4_RAT</name>
<sequence length="18" mass="2190">MPRSFFLQTHLRSKTLNL</sequence>
<dbReference type="AlphaFoldDB" id="A6IQS4"/>
<accession>A6IQS4</accession>
<reference evidence="2" key="1">
    <citation type="submission" date="2005-09" db="EMBL/GenBank/DDBJ databases">
        <authorList>
            <person name="Mural R.J."/>
            <person name="Li P.W."/>
            <person name="Adams M.D."/>
            <person name="Amanatides P.G."/>
            <person name="Baden-Tillson H."/>
            <person name="Barnstead M."/>
            <person name="Chin S.H."/>
            <person name="Dew I."/>
            <person name="Evans C.A."/>
            <person name="Ferriera S."/>
            <person name="Flanigan M."/>
            <person name="Fosler C."/>
            <person name="Glodek A."/>
            <person name="Gu Z."/>
            <person name="Holt R.A."/>
            <person name="Jennings D."/>
            <person name="Kraft C.L."/>
            <person name="Lu F."/>
            <person name="Nguyen T."/>
            <person name="Nusskern D.R."/>
            <person name="Pfannkoch C.M."/>
            <person name="Sitter C."/>
            <person name="Sutton G.G."/>
            <person name="Venter J.C."/>
            <person name="Wang Z."/>
            <person name="Woodage T."/>
            <person name="Zheng X.H."/>
            <person name="Zhong F."/>
        </authorList>
    </citation>
    <scope>NUCLEOTIDE SEQUENCE [LARGE SCALE GENOMIC DNA]</scope>
    <source>
        <strain>BN</strain>
        <strain evidence="2">Sprague-Dawley</strain>
    </source>
</reference>
<organism evidence="1 2">
    <name type="scientific">Rattus norvegicus</name>
    <name type="common">Rat</name>
    <dbReference type="NCBI Taxonomy" id="10116"/>
    <lineage>
        <taxon>Eukaryota</taxon>
        <taxon>Metazoa</taxon>
        <taxon>Chordata</taxon>
        <taxon>Craniata</taxon>
        <taxon>Vertebrata</taxon>
        <taxon>Euteleostomi</taxon>
        <taxon>Mammalia</taxon>
        <taxon>Eutheria</taxon>
        <taxon>Euarchontoglires</taxon>
        <taxon>Glires</taxon>
        <taxon>Rodentia</taxon>
        <taxon>Myomorpha</taxon>
        <taxon>Muroidea</taxon>
        <taxon>Muridae</taxon>
        <taxon>Murinae</taxon>
        <taxon>Rattus</taxon>
    </lineage>
</organism>
<protein>
    <submittedName>
        <fullName evidence="1">RCG52754</fullName>
    </submittedName>
</protein>